<protein>
    <submittedName>
        <fullName evidence="1">Uncharacterized protein</fullName>
    </submittedName>
</protein>
<sequence>MAFSWKVFKYKIKLQHYKKYNTYEERLGSIPPRVEPNQWPTLAMAQKNSDNRANITCHPRTGRKTFARVKTKRMEDNEPIDDLSIYRATRCIGNDLYNTEDGSAERKETIRQRLLQLPEEERETNIEARDNIFKDDELAKLQREADEREAQHQQEIKNVKASMNNVIQVEVRRLMQIAGIPFPDNN</sequence>
<evidence type="ECO:0000313" key="2">
    <source>
        <dbReference type="Proteomes" id="UP000541444"/>
    </source>
</evidence>
<name>A0A7J7N8F1_9MAGN</name>
<gene>
    <name evidence="1" type="ORF">GIB67_025164</name>
</gene>
<dbReference type="EMBL" id="JACGCM010000999">
    <property type="protein sequence ID" value="KAF6163300.1"/>
    <property type="molecule type" value="Genomic_DNA"/>
</dbReference>
<dbReference type="Proteomes" id="UP000541444">
    <property type="component" value="Unassembled WGS sequence"/>
</dbReference>
<keyword evidence="2" id="KW-1185">Reference proteome</keyword>
<organism evidence="1 2">
    <name type="scientific">Kingdonia uniflora</name>
    <dbReference type="NCBI Taxonomy" id="39325"/>
    <lineage>
        <taxon>Eukaryota</taxon>
        <taxon>Viridiplantae</taxon>
        <taxon>Streptophyta</taxon>
        <taxon>Embryophyta</taxon>
        <taxon>Tracheophyta</taxon>
        <taxon>Spermatophyta</taxon>
        <taxon>Magnoliopsida</taxon>
        <taxon>Ranunculales</taxon>
        <taxon>Circaeasteraceae</taxon>
        <taxon>Kingdonia</taxon>
    </lineage>
</organism>
<evidence type="ECO:0000313" key="1">
    <source>
        <dbReference type="EMBL" id="KAF6163300.1"/>
    </source>
</evidence>
<dbReference type="AlphaFoldDB" id="A0A7J7N8F1"/>
<comment type="caution">
    <text evidence="1">The sequence shown here is derived from an EMBL/GenBank/DDBJ whole genome shotgun (WGS) entry which is preliminary data.</text>
</comment>
<accession>A0A7J7N8F1</accession>
<reference evidence="1 2" key="1">
    <citation type="journal article" date="2020" name="IScience">
        <title>Genome Sequencing of the Endangered Kingdonia uniflora (Circaeasteraceae, Ranunculales) Reveals Potential Mechanisms of Evolutionary Specialization.</title>
        <authorList>
            <person name="Sun Y."/>
            <person name="Deng T."/>
            <person name="Zhang A."/>
            <person name="Moore M.J."/>
            <person name="Landis J.B."/>
            <person name="Lin N."/>
            <person name="Zhang H."/>
            <person name="Zhang X."/>
            <person name="Huang J."/>
            <person name="Zhang X."/>
            <person name="Sun H."/>
            <person name="Wang H."/>
        </authorList>
    </citation>
    <scope>NUCLEOTIDE SEQUENCE [LARGE SCALE GENOMIC DNA]</scope>
    <source>
        <strain evidence="1">TB1705</strain>
        <tissue evidence="1">Leaf</tissue>
    </source>
</reference>
<proteinExistence type="predicted"/>